<organism evidence="3 4">
    <name type="scientific">Legionella santicrucis</name>
    <dbReference type="NCBI Taxonomy" id="45074"/>
    <lineage>
        <taxon>Bacteria</taxon>
        <taxon>Pseudomonadati</taxon>
        <taxon>Pseudomonadota</taxon>
        <taxon>Gammaproteobacteria</taxon>
        <taxon>Legionellales</taxon>
        <taxon>Legionellaceae</taxon>
        <taxon>Legionella</taxon>
    </lineage>
</organism>
<evidence type="ECO:0000259" key="2">
    <source>
        <dbReference type="Pfam" id="PF13518"/>
    </source>
</evidence>
<name>A0A0W0Z3A0_9GAMM</name>
<dbReference type="PATRIC" id="fig|45074.5.peg.1107"/>
<dbReference type="InterPro" id="IPR055247">
    <property type="entry name" value="InsJ-like_HTH"/>
</dbReference>
<dbReference type="EMBL" id="LNYU01000024">
    <property type="protein sequence ID" value="KTD63609.1"/>
    <property type="molecule type" value="Genomic_DNA"/>
</dbReference>
<evidence type="ECO:0000313" key="3">
    <source>
        <dbReference type="EMBL" id="KTD63609.1"/>
    </source>
</evidence>
<dbReference type="Proteomes" id="UP000054703">
    <property type="component" value="Unassembled WGS sequence"/>
</dbReference>
<protein>
    <submittedName>
        <fullName evidence="3">Transposase (ISmav2)</fullName>
    </submittedName>
</protein>
<dbReference type="InterPro" id="IPR010921">
    <property type="entry name" value="Trp_repressor/repl_initiator"/>
</dbReference>
<sequence length="75" mass="8790">MNKQVIQEREWVNLYIETQDAGYVCRRWGISRPTLRKWYLRYLEEGEKGLNDKSKRPLSSPNQNILIGNGSAYSA</sequence>
<feature type="region of interest" description="Disordered" evidence="1">
    <location>
        <begin position="49"/>
        <end position="75"/>
    </location>
</feature>
<reference evidence="3 4" key="1">
    <citation type="submission" date="2015-11" db="EMBL/GenBank/DDBJ databases">
        <title>Genomic analysis of 38 Legionella species identifies large and diverse effector repertoires.</title>
        <authorList>
            <person name="Burstein D."/>
            <person name="Amaro F."/>
            <person name="Zusman T."/>
            <person name="Lifshitz Z."/>
            <person name="Cohen O."/>
            <person name="Gilbert J.A."/>
            <person name="Pupko T."/>
            <person name="Shuman H.A."/>
            <person name="Segal G."/>
        </authorList>
    </citation>
    <scope>NUCLEOTIDE SEQUENCE [LARGE SCALE GENOMIC DNA]</scope>
    <source>
        <strain evidence="3 4">SC-63-C7</strain>
    </source>
</reference>
<dbReference type="OrthoDB" id="9803878at2"/>
<proteinExistence type="predicted"/>
<dbReference type="AlphaFoldDB" id="A0A0W0Z3A0"/>
<dbReference type="Pfam" id="PF13518">
    <property type="entry name" value="HTH_28"/>
    <property type="match status" value="1"/>
</dbReference>
<dbReference type="SUPFAM" id="SSF48295">
    <property type="entry name" value="TrpR-like"/>
    <property type="match status" value="1"/>
</dbReference>
<keyword evidence="4" id="KW-1185">Reference proteome</keyword>
<dbReference type="RefSeq" id="WP_083505082.1">
    <property type="nucleotide sequence ID" value="NZ_CAAAIH010000026.1"/>
</dbReference>
<dbReference type="GO" id="GO:0043565">
    <property type="term" value="F:sequence-specific DNA binding"/>
    <property type="evidence" value="ECO:0007669"/>
    <property type="project" value="InterPro"/>
</dbReference>
<accession>A0A0W0Z3A0</accession>
<gene>
    <name evidence="3" type="ORF">Lsan_1042</name>
</gene>
<feature type="compositionally biased region" description="Polar residues" evidence="1">
    <location>
        <begin position="57"/>
        <end position="75"/>
    </location>
</feature>
<feature type="domain" description="Insertion element IS150 protein InsJ-like helix-turn-helix" evidence="2">
    <location>
        <begin position="10"/>
        <end position="57"/>
    </location>
</feature>
<evidence type="ECO:0000313" key="4">
    <source>
        <dbReference type="Proteomes" id="UP000054703"/>
    </source>
</evidence>
<evidence type="ECO:0000256" key="1">
    <source>
        <dbReference type="SAM" id="MobiDB-lite"/>
    </source>
</evidence>
<comment type="caution">
    <text evidence="3">The sequence shown here is derived from an EMBL/GenBank/DDBJ whole genome shotgun (WGS) entry which is preliminary data.</text>
</comment>